<gene>
    <name evidence="6" type="primary">slcC</name>
    <name evidence="6" type="ORF">AXFE_23250</name>
</gene>
<evidence type="ECO:0000259" key="4">
    <source>
        <dbReference type="Pfam" id="PF00389"/>
    </source>
</evidence>
<dbReference type="OrthoDB" id="117809at2"/>
<evidence type="ECO:0000259" key="5">
    <source>
        <dbReference type="Pfam" id="PF02826"/>
    </source>
</evidence>
<dbReference type="SUPFAM" id="SSF51735">
    <property type="entry name" value="NAD(P)-binding Rossmann-fold domains"/>
    <property type="match status" value="1"/>
</dbReference>
<dbReference type="RefSeq" id="WP_052605939.1">
    <property type="nucleotide sequence ID" value="NZ_JXYS01000073.1"/>
</dbReference>
<dbReference type="PANTHER" id="PTHR42938">
    <property type="entry name" value="FORMATE DEHYDROGENASE 1"/>
    <property type="match status" value="1"/>
</dbReference>
<dbReference type="InterPro" id="IPR036291">
    <property type="entry name" value="NAD(P)-bd_dom_sf"/>
</dbReference>
<dbReference type="STRING" id="1280514.AXFE_23250"/>
<name>A0A0D8HG50_9ACTN</name>
<dbReference type="InterPro" id="IPR006139">
    <property type="entry name" value="D-isomer_2_OHA_DH_cat_dom"/>
</dbReference>
<evidence type="ECO:0000313" key="7">
    <source>
        <dbReference type="Proteomes" id="UP000032360"/>
    </source>
</evidence>
<reference evidence="6 7" key="1">
    <citation type="submission" date="2015-01" db="EMBL/GenBank/DDBJ databases">
        <title>Draft genome of the acidophilic iron oxidizer Acidithrix ferrooxidans strain Py-F3.</title>
        <authorList>
            <person name="Poehlein A."/>
            <person name="Eisen S."/>
            <person name="Schloemann M."/>
            <person name="Johnson B.D."/>
            <person name="Daniel R."/>
            <person name="Muehling M."/>
        </authorList>
    </citation>
    <scope>NUCLEOTIDE SEQUENCE [LARGE SCALE GENOMIC DNA]</scope>
    <source>
        <strain evidence="6 7">Py-F3</strain>
    </source>
</reference>
<dbReference type="InterPro" id="IPR006140">
    <property type="entry name" value="D-isomer_DH_NAD-bd"/>
</dbReference>
<organism evidence="6 7">
    <name type="scientific">Acidithrix ferrooxidans</name>
    <dbReference type="NCBI Taxonomy" id="1280514"/>
    <lineage>
        <taxon>Bacteria</taxon>
        <taxon>Bacillati</taxon>
        <taxon>Actinomycetota</taxon>
        <taxon>Acidimicrobiia</taxon>
        <taxon>Acidimicrobiales</taxon>
        <taxon>Acidimicrobiaceae</taxon>
        <taxon>Acidithrix</taxon>
    </lineage>
</organism>
<dbReference type="PROSITE" id="PS00671">
    <property type="entry name" value="D_2_HYDROXYACID_DH_3"/>
    <property type="match status" value="1"/>
</dbReference>
<keyword evidence="2 3" id="KW-0560">Oxidoreductase</keyword>
<dbReference type="SUPFAM" id="SSF52283">
    <property type="entry name" value="Formate/glycerate dehydrogenase catalytic domain-like"/>
    <property type="match status" value="1"/>
</dbReference>
<dbReference type="Proteomes" id="UP000032360">
    <property type="component" value="Unassembled WGS sequence"/>
</dbReference>
<evidence type="ECO:0000313" key="6">
    <source>
        <dbReference type="EMBL" id="KJF16824.1"/>
    </source>
</evidence>
<evidence type="ECO:0000256" key="3">
    <source>
        <dbReference type="RuleBase" id="RU003719"/>
    </source>
</evidence>
<dbReference type="EC" id="1.1.1.310" evidence="6"/>
<keyword evidence="7" id="KW-1185">Reference proteome</keyword>
<dbReference type="PANTHER" id="PTHR42938:SF9">
    <property type="entry name" value="FORMATE DEHYDROGENASE 1"/>
    <property type="match status" value="1"/>
</dbReference>
<feature type="domain" description="D-isomer specific 2-hydroxyacid dehydrogenase NAD-binding" evidence="5">
    <location>
        <begin position="119"/>
        <end position="292"/>
    </location>
</feature>
<dbReference type="Gene3D" id="3.40.50.720">
    <property type="entry name" value="NAD(P)-binding Rossmann-like Domain"/>
    <property type="match status" value="2"/>
</dbReference>
<feature type="domain" description="D-isomer specific 2-hydroxyacid dehydrogenase catalytic" evidence="4">
    <location>
        <begin position="35"/>
        <end position="321"/>
    </location>
</feature>
<dbReference type="PATRIC" id="fig|1280514.3.peg.3060"/>
<protein>
    <submittedName>
        <fullName evidence="6">(S)-sulfolactate dehydrogenase</fullName>
        <ecNumber evidence="6">1.1.1.310</ecNumber>
    </submittedName>
</protein>
<proteinExistence type="inferred from homology"/>
<dbReference type="Pfam" id="PF02826">
    <property type="entry name" value="2-Hacid_dh_C"/>
    <property type="match status" value="1"/>
</dbReference>
<comment type="similarity">
    <text evidence="1 3">Belongs to the D-isomer specific 2-hydroxyacid dehydrogenase family.</text>
</comment>
<dbReference type="GO" id="GO:0051287">
    <property type="term" value="F:NAD binding"/>
    <property type="evidence" value="ECO:0007669"/>
    <property type="project" value="InterPro"/>
</dbReference>
<dbReference type="Pfam" id="PF00389">
    <property type="entry name" value="2-Hacid_dh"/>
    <property type="match status" value="1"/>
</dbReference>
<dbReference type="EMBL" id="JXYS01000073">
    <property type="protein sequence ID" value="KJF16824.1"/>
    <property type="molecule type" value="Genomic_DNA"/>
</dbReference>
<evidence type="ECO:0000256" key="1">
    <source>
        <dbReference type="ARBA" id="ARBA00005854"/>
    </source>
</evidence>
<accession>A0A0D8HG50</accession>
<dbReference type="InterPro" id="IPR029753">
    <property type="entry name" value="D-isomer_DH_CS"/>
</dbReference>
<comment type="caution">
    <text evidence="6">The sequence shown here is derived from an EMBL/GenBank/DDBJ whole genome shotgun (WGS) entry which is preliminary data.</text>
</comment>
<sequence>MNEKSQESTSSLPMDVLVVEDVWGSAFDEIGQRLTITYLPQLWEDDSALKDYIGNVRALVIRNRTQVTRDLLAAAPMLEVIARAGVGLDNIDLVAANEAGVVVVAALGANATSVGEHAVGMAFAFSKNLISQDLKTKEGGWDRRLGFELQDRSWGVIGLGATGRETARIAHAIGMKVYGYDPNIPIDRFIEGVDTRVDTIEETLASCDFISLHVPLTPGTSKMVSSGFLSKMRRGSYLINSSRGGLVDEDALLEALDNDHLAGAALDVRVSEPPALHPLNSHAKVIHSPHVAGLTYESQDRITEILAFEIDTVLGGEPATMNVGIHQIANR</sequence>
<dbReference type="CDD" id="cd12173">
    <property type="entry name" value="PGDH_4"/>
    <property type="match status" value="1"/>
</dbReference>
<dbReference type="GO" id="GO:0102155">
    <property type="term" value="F:S-sulfolactate dehydrogenase activity"/>
    <property type="evidence" value="ECO:0007669"/>
    <property type="project" value="UniProtKB-EC"/>
</dbReference>
<dbReference type="AlphaFoldDB" id="A0A0D8HG50"/>
<evidence type="ECO:0000256" key="2">
    <source>
        <dbReference type="ARBA" id="ARBA00023002"/>
    </source>
</evidence>